<accession>A0ABS5NVP9</accession>
<feature type="coiled-coil region" evidence="1">
    <location>
        <begin position="768"/>
        <end position="799"/>
    </location>
</feature>
<proteinExistence type="predicted"/>
<organism evidence="2 3">
    <name type="scientific">Cytobacillus citreus</name>
    <dbReference type="NCBI Taxonomy" id="2833586"/>
    <lineage>
        <taxon>Bacteria</taxon>
        <taxon>Bacillati</taxon>
        <taxon>Bacillota</taxon>
        <taxon>Bacilli</taxon>
        <taxon>Bacillales</taxon>
        <taxon>Bacillaceae</taxon>
        <taxon>Cytobacillus</taxon>
    </lineage>
</organism>
<evidence type="ECO:0008006" key="4">
    <source>
        <dbReference type="Google" id="ProtNLM"/>
    </source>
</evidence>
<evidence type="ECO:0000256" key="1">
    <source>
        <dbReference type="SAM" id="Coils"/>
    </source>
</evidence>
<gene>
    <name evidence="2" type="ORF">KHA94_13545</name>
</gene>
<dbReference type="Proteomes" id="UP000681027">
    <property type="component" value="Unassembled WGS sequence"/>
</dbReference>
<evidence type="ECO:0000313" key="3">
    <source>
        <dbReference type="Proteomes" id="UP000681027"/>
    </source>
</evidence>
<dbReference type="RefSeq" id="WP_213102665.1">
    <property type="nucleotide sequence ID" value="NZ_JAGYPM010000003.1"/>
</dbReference>
<comment type="caution">
    <text evidence="2">The sequence shown here is derived from an EMBL/GenBank/DDBJ whole genome shotgun (WGS) entry which is preliminary data.</text>
</comment>
<evidence type="ECO:0000313" key="2">
    <source>
        <dbReference type="EMBL" id="MBS4191208.1"/>
    </source>
</evidence>
<keyword evidence="3" id="KW-1185">Reference proteome</keyword>
<dbReference type="EMBL" id="JAGYPM010000003">
    <property type="protein sequence ID" value="MBS4191208.1"/>
    <property type="molecule type" value="Genomic_DNA"/>
</dbReference>
<sequence>MKFDNVVKSSEQYKKLYTKQLDDVSKKVNKLTQEYWDNRDEWSDKEKLSQIEKIKKEYSYKYSRKRLLGNLPDNLKSVSKEKLRHELYEDGFTITRVDKKTGEITEDVYKMYKRSSSKSRKGQCLFIKDSLYDDMIEWSRMFLPFEEGESVDLASLSAYQSLVTSSIENVKVIDPNSILVVDEVFSRWKESEVVNVIKVVPETVNNKVVEKVDSVPTENHEIENSIFDGEGLLSSEFYDEGQSMLLLRNHFTKVACFSTNLQLFFREYAEKHGIDYESWTVKDVFNKDVYLKDVKMILNQSCIKLLKFSYLFKQEGENEKDHEQLWQARMWEHWKQVVIDAGNIWGVCKHDKSNRKGEVNNMPLQRLSYQMVNSFEVKSPEDIKELTQFEVDYIMDLKNNPDKFIEHVKSKLNDKDQIEDDEEEESKDNRIDFFSSDKMFIELYELDKEIIHNSAFKKFRTNTISNYVKDIKRGHVRTFGDYATLFSCPVQYLYHAIDKLNDDLTIDGVEVLKGNEVYTTLFGKEGFEKEFTICRNPHTSASNIWIGKNTYNAEIEKYFNLSPNVIVFNTVKENVMNRLSGADMDSDAVAVFFDDKLLGLANNCYGKYNICVMDLEADKTAYTLSNHSAAKLDHTLGRSTTEIGSIVNQGQLCNSLYWHYYNDGELREDIYKQTDILTILSMCSIDNAKRSYKIKIGSELRKIQKYIGEIINDEFEGKKPNFFQYIDKKENVEFTHFNTPMDFMYDILSNLPDANEVKTWNIGKFLNKVDINKANRKQREKVRELIAELTKALESIHSKNYAKKEKNMMLSDTMRFYLNKIGKLKIKPDTMYSILKDIDDKKYASIKLNLLNCLYQAHRETFLSCFRKSHG</sequence>
<keyword evidence="1" id="KW-0175">Coiled coil</keyword>
<reference evidence="2 3" key="1">
    <citation type="submission" date="2021-05" db="EMBL/GenBank/DDBJ databases">
        <title>Novel Bacillus species.</title>
        <authorList>
            <person name="Liu G."/>
        </authorList>
    </citation>
    <scope>NUCLEOTIDE SEQUENCE [LARGE SCALE GENOMIC DNA]</scope>
    <source>
        <strain evidence="2 3">FJAT-49705</strain>
    </source>
</reference>
<protein>
    <recommendedName>
        <fullName evidence="4">RNA dependent RNA polymerase</fullName>
    </recommendedName>
</protein>
<name>A0ABS5NVP9_9BACI</name>